<keyword evidence="2" id="KW-0813">Transport</keyword>
<evidence type="ECO:0000256" key="6">
    <source>
        <dbReference type="ARBA" id="ARBA00022989"/>
    </source>
</evidence>
<evidence type="ECO:0000256" key="5">
    <source>
        <dbReference type="ARBA" id="ARBA00022927"/>
    </source>
</evidence>
<comment type="subcellular location">
    <subcellularLocation>
        <location evidence="1">Cell membrane</location>
        <topology evidence="1">Multi-pass membrane protein</topology>
    </subcellularLocation>
    <subcellularLocation>
        <location evidence="9">Membrane</location>
        <topology evidence="9">Multi-pass membrane protein</topology>
    </subcellularLocation>
</comment>
<keyword evidence="6 10" id="KW-1133">Transmembrane helix</keyword>
<dbReference type="InterPro" id="IPR028055">
    <property type="entry name" value="YidC/Oxa/ALB_C"/>
</dbReference>
<dbReference type="EMBL" id="MFTI01000020">
    <property type="protein sequence ID" value="OGI59961.1"/>
    <property type="molecule type" value="Genomic_DNA"/>
</dbReference>
<dbReference type="InterPro" id="IPR001708">
    <property type="entry name" value="YidC/ALB3/OXA1/COX18"/>
</dbReference>
<dbReference type="STRING" id="1801732.A2814_01500"/>
<name>A0A1F6URC2_9BACT</name>
<evidence type="ECO:0000259" key="11">
    <source>
        <dbReference type="Pfam" id="PF02096"/>
    </source>
</evidence>
<dbReference type="GO" id="GO:0015031">
    <property type="term" value="P:protein transport"/>
    <property type="evidence" value="ECO:0007669"/>
    <property type="project" value="UniProtKB-KW"/>
</dbReference>
<evidence type="ECO:0000313" key="12">
    <source>
        <dbReference type="EMBL" id="OGI59961.1"/>
    </source>
</evidence>
<keyword evidence="8" id="KW-0143">Chaperone</keyword>
<evidence type="ECO:0000256" key="4">
    <source>
        <dbReference type="ARBA" id="ARBA00022692"/>
    </source>
</evidence>
<evidence type="ECO:0000256" key="9">
    <source>
        <dbReference type="RuleBase" id="RU003945"/>
    </source>
</evidence>
<evidence type="ECO:0000256" key="10">
    <source>
        <dbReference type="SAM" id="Phobius"/>
    </source>
</evidence>
<dbReference type="CDD" id="cd20070">
    <property type="entry name" value="5TM_YidC_Alb3"/>
    <property type="match status" value="1"/>
</dbReference>
<feature type="transmembrane region" description="Helical" evidence="10">
    <location>
        <begin position="95"/>
        <end position="114"/>
    </location>
</feature>
<dbReference type="GO" id="GO:0051205">
    <property type="term" value="P:protein insertion into membrane"/>
    <property type="evidence" value="ECO:0007669"/>
    <property type="project" value="TreeGrafter"/>
</dbReference>
<sequence>MFTNIWNAVLYHPLINALAFLVSIVPGGDVGLAVIILTIIVKLILFPLSQKSIESQAAMAILAPELNKIKASGVSKEEQAKQTFELYKRHKTNPFSGCLLVLIQIPIIFALYYVFYKGINFDSGVLYSFIHVPAKINMIFLGILDLSKKSIVLAVLAGISQYLQAHFMPKTPLKTSATPGSFTESFTKSMGTQMKYVFPFVVAFISYSISGAVALYWIISNLFAVGQQIYVNKTEKTRLAREAKTLNS</sequence>
<proteinExistence type="inferred from homology"/>
<keyword evidence="3" id="KW-1003">Cell membrane</keyword>
<evidence type="ECO:0000256" key="8">
    <source>
        <dbReference type="ARBA" id="ARBA00023186"/>
    </source>
</evidence>
<feature type="transmembrane region" description="Helical" evidence="10">
    <location>
        <begin position="196"/>
        <end position="219"/>
    </location>
</feature>
<evidence type="ECO:0000313" key="13">
    <source>
        <dbReference type="Proteomes" id="UP000177869"/>
    </source>
</evidence>
<protein>
    <recommendedName>
        <fullName evidence="11">Membrane insertase YidC/Oxa/ALB C-terminal domain-containing protein</fullName>
    </recommendedName>
</protein>
<dbReference type="PANTHER" id="PTHR12428">
    <property type="entry name" value="OXA1"/>
    <property type="match status" value="1"/>
</dbReference>
<dbReference type="GO" id="GO:0032977">
    <property type="term" value="F:membrane insertase activity"/>
    <property type="evidence" value="ECO:0007669"/>
    <property type="project" value="InterPro"/>
</dbReference>
<evidence type="ECO:0000256" key="3">
    <source>
        <dbReference type="ARBA" id="ARBA00022475"/>
    </source>
</evidence>
<comment type="similarity">
    <text evidence="9">Belongs to the OXA1/ALB3/YidC family.</text>
</comment>
<evidence type="ECO:0000256" key="2">
    <source>
        <dbReference type="ARBA" id="ARBA00022448"/>
    </source>
</evidence>
<evidence type="ECO:0000256" key="7">
    <source>
        <dbReference type="ARBA" id="ARBA00023136"/>
    </source>
</evidence>
<accession>A0A1F6URC2</accession>
<keyword evidence="4 9" id="KW-0812">Transmembrane</keyword>
<reference evidence="12 13" key="1">
    <citation type="journal article" date="2016" name="Nat. Commun.">
        <title>Thousands of microbial genomes shed light on interconnected biogeochemical processes in an aquifer system.</title>
        <authorList>
            <person name="Anantharaman K."/>
            <person name="Brown C.T."/>
            <person name="Hug L.A."/>
            <person name="Sharon I."/>
            <person name="Castelle C.J."/>
            <person name="Probst A.J."/>
            <person name="Thomas B.C."/>
            <person name="Singh A."/>
            <person name="Wilkins M.J."/>
            <person name="Karaoz U."/>
            <person name="Brodie E.L."/>
            <person name="Williams K.H."/>
            <person name="Hubbard S.S."/>
            <person name="Banfield J.F."/>
        </authorList>
    </citation>
    <scope>NUCLEOTIDE SEQUENCE [LARGE SCALE GENOMIC DNA]</scope>
</reference>
<dbReference type="PANTHER" id="PTHR12428:SF65">
    <property type="entry name" value="CYTOCHROME C OXIDASE ASSEMBLY PROTEIN COX18, MITOCHONDRIAL"/>
    <property type="match status" value="1"/>
</dbReference>
<feature type="transmembrane region" description="Helical" evidence="10">
    <location>
        <begin position="20"/>
        <end position="45"/>
    </location>
</feature>
<gene>
    <name evidence="12" type="ORF">A2814_01500</name>
</gene>
<dbReference type="GO" id="GO:0005886">
    <property type="term" value="C:plasma membrane"/>
    <property type="evidence" value="ECO:0007669"/>
    <property type="project" value="UniProtKB-SubCell"/>
</dbReference>
<dbReference type="AlphaFoldDB" id="A0A1F6URC2"/>
<evidence type="ECO:0000256" key="1">
    <source>
        <dbReference type="ARBA" id="ARBA00004651"/>
    </source>
</evidence>
<dbReference type="Pfam" id="PF02096">
    <property type="entry name" value="60KD_IMP"/>
    <property type="match status" value="1"/>
</dbReference>
<dbReference type="NCBIfam" id="TIGR03592">
    <property type="entry name" value="yidC_oxa1_cterm"/>
    <property type="match status" value="1"/>
</dbReference>
<keyword evidence="5" id="KW-0653">Protein transport</keyword>
<comment type="caution">
    <text evidence="12">The sequence shown here is derived from an EMBL/GenBank/DDBJ whole genome shotgun (WGS) entry which is preliminary data.</text>
</comment>
<organism evidence="12 13">
    <name type="scientific">Candidatus Nomurabacteria bacterium RIFCSPHIGHO2_01_FULL_38_19</name>
    <dbReference type="NCBI Taxonomy" id="1801732"/>
    <lineage>
        <taxon>Bacteria</taxon>
        <taxon>Candidatus Nomuraibacteriota</taxon>
    </lineage>
</organism>
<feature type="domain" description="Membrane insertase YidC/Oxa/ALB C-terminal" evidence="11">
    <location>
        <begin position="31"/>
        <end position="233"/>
    </location>
</feature>
<dbReference type="Proteomes" id="UP000177869">
    <property type="component" value="Unassembled WGS sequence"/>
</dbReference>
<dbReference type="InterPro" id="IPR047196">
    <property type="entry name" value="YidC_ALB_C"/>
</dbReference>
<keyword evidence="7 10" id="KW-0472">Membrane</keyword>